<name>A0ACB8GEF5_9SAUR</name>
<protein>
    <submittedName>
        <fullName evidence="1">Uncharacterized protein</fullName>
    </submittedName>
</protein>
<gene>
    <name evidence="1" type="ORF">K3G42_033422</name>
</gene>
<dbReference type="EMBL" id="CM037614">
    <property type="protein sequence ID" value="KAH8017981.1"/>
    <property type="molecule type" value="Genomic_DNA"/>
</dbReference>
<keyword evidence="2" id="KW-1185">Reference proteome</keyword>
<reference evidence="1" key="1">
    <citation type="submission" date="2021-08" db="EMBL/GenBank/DDBJ databases">
        <title>The first chromosome-level gecko genome reveals the dynamic sex chromosomes of Neotropical dwarf geckos (Sphaerodactylidae: Sphaerodactylus).</title>
        <authorList>
            <person name="Pinto B.J."/>
            <person name="Keating S.E."/>
            <person name="Gamble T."/>
        </authorList>
    </citation>
    <scope>NUCLEOTIDE SEQUENCE</scope>
    <source>
        <strain evidence="1">TG3544</strain>
    </source>
</reference>
<dbReference type="Proteomes" id="UP000827872">
    <property type="component" value="Linkage Group LG01"/>
</dbReference>
<accession>A0ACB8GEF5</accession>
<proteinExistence type="predicted"/>
<evidence type="ECO:0000313" key="1">
    <source>
        <dbReference type="EMBL" id="KAH8017981.1"/>
    </source>
</evidence>
<comment type="caution">
    <text evidence="1">The sequence shown here is derived from an EMBL/GenBank/DDBJ whole genome shotgun (WGS) entry which is preliminary data.</text>
</comment>
<evidence type="ECO:0000313" key="2">
    <source>
        <dbReference type="Proteomes" id="UP000827872"/>
    </source>
</evidence>
<sequence>MASDPGRAEPPARCRSGAEKRAGEQRAQRRRPSRWGMASPPSQEEPPPPPPPGSPALNRNHNNNNQQQPPPPPPAEVPADVRKCGYLRKHKHGHKRFFVLRAGGEEAQEAPARLEYYESEKKWRSKAAAPKRAIALDSSCLHVHKRADAKHKHLLALYTRAEYVALAADSEAEQEAWFRALTEALQQGAAEEEPPPSGGGGGIPPAECGLKHLPRGRVGGGGPRKRPLGQERPACFHFSIKLGEE</sequence>
<organism evidence="1 2">
    <name type="scientific">Sphaerodactylus townsendi</name>
    <dbReference type="NCBI Taxonomy" id="933632"/>
    <lineage>
        <taxon>Eukaryota</taxon>
        <taxon>Metazoa</taxon>
        <taxon>Chordata</taxon>
        <taxon>Craniata</taxon>
        <taxon>Vertebrata</taxon>
        <taxon>Euteleostomi</taxon>
        <taxon>Lepidosauria</taxon>
        <taxon>Squamata</taxon>
        <taxon>Bifurcata</taxon>
        <taxon>Gekkota</taxon>
        <taxon>Sphaerodactylidae</taxon>
        <taxon>Sphaerodactylus</taxon>
    </lineage>
</organism>